<organism evidence="4 5">
    <name type="scientific">Trichonephila clavata</name>
    <name type="common">Joro spider</name>
    <name type="synonym">Nephila clavata</name>
    <dbReference type="NCBI Taxonomy" id="2740835"/>
    <lineage>
        <taxon>Eukaryota</taxon>
        <taxon>Metazoa</taxon>
        <taxon>Ecdysozoa</taxon>
        <taxon>Arthropoda</taxon>
        <taxon>Chelicerata</taxon>
        <taxon>Arachnida</taxon>
        <taxon>Araneae</taxon>
        <taxon>Araneomorphae</taxon>
        <taxon>Entelegynae</taxon>
        <taxon>Araneoidea</taxon>
        <taxon>Nephilidae</taxon>
        <taxon>Trichonephila</taxon>
    </lineage>
</organism>
<feature type="signal peptide" evidence="3">
    <location>
        <begin position="1"/>
        <end position="32"/>
    </location>
</feature>
<dbReference type="OrthoDB" id="1884515at2759"/>
<evidence type="ECO:0000313" key="4">
    <source>
        <dbReference type="EMBL" id="GFQ73362.1"/>
    </source>
</evidence>
<dbReference type="InterPro" id="IPR005651">
    <property type="entry name" value="Trm112-like"/>
</dbReference>
<comment type="caution">
    <text evidence="4">The sequence shown here is derived from an EMBL/GenBank/DDBJ whole genome shotgun (WGS) entry which is preliminary data.</text>
</comment>
<dbReference type="Gene3D" id="2.20.25.10">
    <property type="match status" value="1"/>
</dbReference>
<accession>A0A8X6F967</accession>
<proteinExistence type="inferred from homology"/>
<sequence>MFRLCLFHRSRFLITNLVCRLSLFPFSTEATASDSSNDSQVKKLDDHLLSLIVCPITKKKLRYDTKRQLLINDELGIGFKIINDIPNLVPTDAIKI</sequence>
<gene>
    <name evidence="4" type="primary">AVEN_212635_1</name>
    <name evidence="4" type="ORF">TNCT_604861</name>
</gene>
<dbReference type="SUPFAM" id="SSF158997">
    <property type="entry name" value="Trm112p-like"/>
    <property type="match status" value="1"/>
</dbReference>
<evidence type="ECO:0000313" key="5">
    <source>
        <dbReference type="Proteomes" id="UP000887116"/>
    </source>
</evidence>
<reference evidence="4" key="1">
    <citation type="submission" date="2020-07" db="EMBL/GenBank/DDBJ databases">
        <title>Multicomponent nature underlies the extraordinary mechanical properties of spider dragline silk.</title>
        <authorList>
            <person name="Kono N."/>
            <person name="Nakamura H."/>
            <person name="Mori M."/>
            <person name="Yoshida Y."/>
            <person name="Ohtoshi R."/>
            <person name="Malay A.D."/>
            <person name="Moran D.A.P."/>
            <person name="Tomita M."/>
            <person name="Numata K."/>
            <person name="Arakawa K."/>
        </authorList>
    </citation>
    <scope>NUCLEOTIDE SEQUENCE</scope>
</reference>
<dbReference type="AlphaFoldDB" id="A0A8X6F967"/>
<feature type="chain" id="PRO_5036468732" description="Protein preY, mitochondrial" evidence="3">
    <location>
        <begin position="33"/>
        <end position="96"/>
    </location>
</feature>
<dbReference type="Proteomes" id="UP000887116">
    <property type="component" value="Unassembled WGS sequence"/>
</dbReference>
<dbReference type="PANTHER" id="PTHR33505:SF4">
    <property type="entry name" value="PROTEIN PREY, MITOCHONDRIAL"/>
    <property type="match status" value="1"/>
</dbReference>
<dbReference type="Pfam" id="PF03966">
    <property type="entry name" value="Trm112p"/>
    <property type="match status" value="1"/>
</dbReference>
<comment type="similarity">
    <text evidence="1">Belongs to the PREY family.</text>
</comment>
<name>A0A8X6F967_TRICU</name>
<dbReference type="PANTHER" id="PTHR33505">
    <property type="entry name" value="ZGC:162634"/>
    <property type="match status" value="1"/>
</dbReference>
<evidence type="ECO:0000256" key="3">
    <source>
        <dbReference type="SAM" id="SignalP"/>
    </source>
</evidence>
<evidence type="ECO:0000256" key="2">
    <source>
        <dbReference type="ARBA" id="ARBA00040939"/>
    </source>
</evidence>
<evidence type="ECO:0000256" key="1">
    <source>
        <dbReference type="ARBA" id="ARBA00038479"/>
    </source>
</evidence>
<keyword evidence="5" id="KW-1185">Reference proteome</keyword>
<dbReference type="EMBL" id="BMAO01031222">
    <property type="protein sequence ID" value="GFQ73362.1"/>
    <property type="molecule type" value="Genomic_DNA"/>
</dbReference>
<keyword evidence="3" id="KW-0732">Signal</keyword>
<protein>
    <recommendedName>
        <fullName evidence="2">Protein preY, mitochondrial</fullName>
    </recommendedName>
</protein>